<name>A0A931D865_9MICC</name>
<accession>A0A931D865</accession>
<evidence type="ECO:0000256" key="2">
    <source>
        <dbReference type="SAM" id="SignalP"/>
    </source>
</evidence>
<dbReference type="RefSeq" id="WP_196835544.1">
    <property type="nucleotide sequence ID" value="NZ_JADOTZ010000001.1"/>
</dbReference>
<evidence type="ECO:0000256" key="1">
    <source>
        <dbReference type="SAM" id="MobiDB-lite"/>
    </source>
</evidence>
<keyword evidence="5" id="KW-1185">Reference proteome</keyword>
<protein>
    <recommendedName>
        <fullName evidence="3">AMIN-like domain-containing protein</fullName>
    </recommendedName>
</protein>
<dbReference type="EMBL" id="JADOTZ010000001">
    <property type="protein sequence ID" value="MBG6084202.1"/>
    <property type="molecule type" value="Genomic_DNA"/>
</dbReference>
<evidence type="ECO:0000313" key="5">
    <source>
        <dbReference type="Proteomes" id="UP000625033"/>
    </source>
</evidence>
<reference evidence="4" key="1">
    <citation type="submission" date="2020-11" db="EMBL/GenBank/DDBJ databases">
        <title>Sequencing the genomes of 1000 actinobacteria strains.</title>
        <authorList>
            <person name="Klenk H.-P."/>
        </authorList>
    </citation>
    <scope>NUCLEOTIDE SEQUENCE</scope>
    <source>
        <strain evidence="4">DSM 26152</strain>
    </source>
</reference>
<dbReference type="InterPro" id="IPR056303">
    <property type="entry name" value="AMIN-like"/>
</dbReference>
<dbReference type="Pfam" id="PF24837">
    <property type="entry name" value="AMIN-like"/>
    <property type="match status" value="1"/>
</dbReference>
<dbReference type="AlphaFoldDB" id="A0A931D865"/>
<proteinExistence type="predicted"/>
<evidence type="ECO:0000259" key="3">
    <source>
        <dbReference type="Pfam" id="PF24837"/>
    </source>
</evidence>
<dbReference type="Proteomes" id="UP000625033">
    <property type="component" value="Unassembled WGS sequence"/>
</dbReference>
<evidence type="ECO:0000313" key="4">
    <source>
        <dbReference type="EMBL" id="MBG6084202.1"/>
    </source>
</evidence>
<keyword evidence="2" id="KW-0732">Signal</keyword>
<feature type="domain" description="AMIN-like" evidence="3">
    <location>
        <begin position="108"/>
        <end position="231"/>
    </location>
</feature>
<feature type="region of interest" description="Disordered" evidence="1">
    <location>
        <begin position="26"/>
        <end position="102"/>
    </location>
</feature>
<organism evidence="4 5">
    <name type="scientific">Zhihengliuella flava</name>
    <dbReference type="NCBI Taxonomy" id="1285193"/>
    <lineage>
        <taxon>Bacteria</taxon>
        <taxon>Bacillati</taxon>
        <taxon>Actinomycetota</taxon>
        <taxon>Actinomycetes</taxon>
        <taxon>Micrococcales</taxon>
        <taxon>Micrococcaceae</taxon>
        <taxon>Zhihengliuella</taxon>
    </lineage>
</organism>
<gene>
    <name evidence="4" type="ORF">IW252_000969</name>
</gene>
<feature type="signal peptide" evidence="2">
    <location>
        <begin position="1"/>
        <end position="23"/>
    </location>
</feature>
<feature type="compositionally biased region" description="Low complexity" evidence="1">
    <location>
        <begin position="41"/>
        <end position="68"/>
    </location>
</feature>
<comment type="caution">
    <text evidence="4">The sequence shown here is derived from an EMBL/GenBank/DDBJ whole genome shotgun (WGS) entry which is preliminary data.</text>
</comment>
<sequence length="233" mass="24181">MLSTSSRKITAAAAAGVVVLALAACGGSEPEPTEPAASTQATESPSAPETESSAPPSPSEGAQSSSGGDETRPSPTAADPAGEYSTQARMSEGFPDPLAPALEGENLTLDDVRIGQHAGFDRIVFAHAGGQPGWRAEYTDQPALPGSGQEVELDGEAVLAIHLTGLRPGMGGAQEGHTVLDTTWPDHDTVVQQTMTTSVFEGAATYFIGLDEQRPFAIEQYDDGRLVIDFRTD</sequence>
<feature type="chain" id="PRO_5037740523" description="AMIN-like domain-containing protein" evidence="2">
    <location>
        <begin position="24"/>
        <end position="233"/>
    </location>
</feature>
<dbReference type="PROSITE" id="PS51257">
    <property type="entry name" value="PROKAR_LIPOPROTEIN"/>
    <property type="match status" value="1"/>
</dbReference>